<dbReference type="EMBL" id="LR134405">
    <property type="protein sequence ID" value="VEH68192.1"/>
    <property type="molecule type" value="Genomic_DNA"/>
</dbReference>
<dbReference type="AlphaFoldDB" id="A0A448MSS7"/>
<evidence type="ECO:0000313" key="1">
    <source>
        <dbReference type="EMBL" id="VEH68192.1"/>
    </source>
</evidence>
<accession>A0A448MSS7</accession>
<name>A0A448MSS7_9PAST</name>
<organism evidence="1 2">
    <name type="scientific">Rodentibacter pneumotropicus</name>
    <dbReference type="NCBI Taxonomy" id="758"/>
    <lineage>
        <taxon>Bacteria</taxon>
        <taxon>Pseudomonadati</taxon>
        <taxon>Pseudomonadota</taxon>
        <taxon>Gammaproteobacteria</taxon>
        <taxon>Pasteurellales</taxon>
        <taxon>Pasteurellaceae</taxon>
        <taxon>Rodentibacter</taxon>
    </lineage>
</organism>
<gene>
    <name evidence="1" type="ORF">NCTC8284_03422</name>
</gene>
<proteinExistence type="predicted"/>
<sequence>MTEQNIALKLCSDSMMTNFNQEFLENYNFVLGIEN</sequence>
<dbReference type="KEGG" id="rpne:NCTC8284_03422"/>
<reference evidence="1 2" key="1">
    <citation type="submission" date="2018-12" db="EMBL/GenBank/DDBJ databases">
        <authorList>
            <consortium name="Pathogen Informatics"/>
        </authorList>
    </citation>
    <scope>NUCLEOTIDE SEQUENCE [LARGE SCALE GENOMIC DNA]</scope>
    <source>
        <strain evidence="1 2">NCTC8284</strain>
    </source>
</reference>
<evidence type="ECO:0000313" key="2">
    <source>
        <dbReference type="Proteomes" id="UP000278733"/>
    </source>
</evidence>
<protein>
    <submittedName>
        <fullName evidence="1">Uncharacterized protein</fullName>
    </submittedName>
</protein>
<dbReference type="Proteomes" id="UP000278733">
    <property type="component" value="Chromosome"/>
</dbReference>